<feature type="non-terminal residue" evidence="3">
    <location>
        <position position="1"/>
    </location>
</feature>
<dbReference type="Gene3D" id="1.10.530.10">
    <property type="match status" value="1"/>
</dbReference>
<dbReference type="Pfam" id="PF01464">
    <property type="entry name" value="SLT"/>
    <property type="match status" value="1"/>
</dbReference>
<feature type="domain" description="Transglycosylase SLT" evidence="2">
    <location>
        <begin position="135"/>
        <end position="235"/>
    </location>
</feature>
<dbReference type="PANTHER" id="PTHR37423">
    <property type="entry name" value="SOLUBLE LYTIC MUREIN TRANSGLYCOSYLASE-RELATED"/>
    <property type="match status" value="1"/>
</dbReference>
<dbReference type="AlphaFoldDB" id="A0A538U002"/>
<dbReference type="CDD" id="cd13401">
    <property type="entry name" value="Slt70-like"/>
    <property type="match status" value="1"/>
</dbReference>
<dbReference type="Proteomes" id="UP000319771">
    <property type="component" value="Unassembled WGS sequence"/>
</dbReference>
<dbReference type="InterPro" id="IPR008258">
    <property type="entry name" value="Transglycosylase_SLT_dom_1"/>
</dbReference>
<reference evidence="3 4" key="1">
    <citation type="journal article" date="2019" name="Nat. Microbiol.">
        <title>Mediterranean grassland soil C-N compound turnover is dependent on rainfall and depth, and is mediated by genomically divergent microorganisms.</title>
        <authorList>
            <person name="Diamond S."/>
            <person name="Andeer P.F."/>
            <person name="Li Z."/>
            <person name="Crits-Christoph A."/>
            <person name="Burstein D."/>
            <person name="Anantharaman K."/>
            <person name="Lane K.R."/>
            <person name="Thomas B.C."/>
            <person name="Pan C."/>
            <person name="Northen T.R."/>
            <person name="Banfield J.F."/>
        </authorList>
    </citation>
    <scope>NUCLEOTIDE SEQUENCE [LARGE SCALE GENOMIC DNA]</scope>
    <source>
        <strain evidence="3">WS_11</strain>
    </source>
</reference>
<feature type="region of interest" description="Disordered" evidence="1">
    <location>
        <begin position="1"/>
        <end position="85"/>
    </location>
</feature>
<dbReference type="SUPFAM" id="SSF53955">
    <property type="entry name" value="Lysozyme-like"/>
    <property type="match status" value="1"/>
</dbReference>
<proteinExistence type="predicted"/>
<evidence type="ECO:0000259" key="2">
    <source>
        <dbReference type="Pfam" id="PF01464"/>
    </source>
</evidence>
<feature type="compositionally biased region" description="Low complexity" evidence="1">
    <location>
        <begin position="32"/>
        <end position="45"/>
    </location>
</feature>
<evidence type="ECO:0000313" key="4">
    <source>
        <dbReference type="Proteomes" id="UP000319771"/>
    </source>
</evidence>
<comment type="caution">
    <text evidence="3">The sequence shown here is derived from an EMBL/GenBank/DDBJ whole genome shotgun (WGS) entry which is preliminary data.</text>
</comment>
<evidence type="ECO:0000256" key="1">
    <source>
        <dbReference type="SAM" id="MobiDB-lite"/>
    </source>
</evidence>
<dbReference type="EMBL" id="VBPB01000328">
    <property type="protein sequence ID" value="TMQ69227.1"/>
    <property type="molecule type" value="Genomic_DNA"/>
</dbReference>
<dbReference type="InterPro" id="IPR023346">
    <property type="entry name" value="Lysozyme-like_dom_sf"/>
</dbReference>
<gene>
    <name evidence="3" type="ORF">E6K81_15410</name>
</gene>
<organism evidence="3 4">
    <name type="scientific">Eiseniibacteriota bacterium</name>
    <dbReference type="NCBI Taxonomy" id="2212470"/>
    <lineage>
        <taxon>Bacteria</taxon>
        <taxon>Candidatus Eiseniibacteriota</taxon>
    </lineage>
</organism>
<name>A0A538U002_UNCEI</name>
<protein>
    <submittedName>
        <fullName evidence="3">Lytic transglycosylase domain-containing protein</fullName>
    </submittedName>
</protein>
<dbReference type="PANTHER" id="PTHR37423:SF2">
    <property type="entry name" value="MEMBRANE-BOUND LYTIC MUREIN TRANSGLYCOSYLASE C"/>
    <property type="match status" value="1"/>
</dbReference>
<accession>A0A538U002</accession>
<feature type="compositionally biased region" description="Low complexity" evidence="1">
    <location>
        <begin position="56"/>
        <end position="83"/>
    </location>
</feature>
<sequence length="276" mass="29798">PCACGRTRRCAPSRRRPATRSTGRPRARRWACGRGPAPGAASGPGSTCRRCGSPWPSRRSASATTRRGSSSAGRPATRASAAPIRRRRARPAACWSLAALADSADEARWSVTPWLYPPAFDSLLSAHPEHPATGTLDRTLLRALVWKESRFDASARSRSDAIGLTQLKRAAVSDVARWRREPAPSDAALLDPKLNLSYGAQYLERLIERFPGNLPAALAAYNAGSGTVSAWARLQAMGGDALVCEAIPFPETQDYVKTILAVRQAYRELQPVTVGR</sequence>
<feature type="compositionally biased region" description="Basic residues" evidence="1">
    <location>
        <begin position="1"/>
        <end position="31"/>
    </location>
</feature>
<evidence type="ECO:0000313" key="3">
    <source>
        <dbReference type="EMBL" id="TMQ69227.1"/>
    </source>
</evidence>